<feature type="region of interest" description="Disordered" evidence="1">
    <location>
        <begin position="43"/>
        <end position="76"/>
    </location>
</feature>
<evidence type="ECO:0000313" key="3">
    <source>
        <dbReference type="Proteomes" id="UP000034154"/>
    </source>
</evidence>
<comment type="caution">
    <text evidence="2">The sequence shown here is derived from an EMBL/GenBank/DDBJ whole genome shotgun (WGS) entry which is preliminary data.</text>
</comment>
<accession>A0A0G1JIA3</accession>
<gene>
    <name evidence="2" type="ORF">UW63_C0019G0011</name>
</gene>
<evidence type="ECO:0000256" key="1">
    <source>
        <dbReference type="SAM" id="MobiDB-lite"/>
    </source>
</evidence>
<reference evidence="2 3" key="1">
    <citation type="journal article" date="2015" name="Nature">
        <title>rRNA introns, odd ribosomes, and small enigmatic genomes across a large radiation of phyla.</title>
        <authorList>
            <person name="Brown C.T."/>
            <person name="Hug L.A."/>
            <person name="Thomas B.C."/>
            <person name="Sharon I."/>
            <person name="Castelle C.J."/>
            <person name="Singh A."/>
            <person name="Wilkins M.J."/>
            <person name="Williams K.H."/>
            <person name="Banfield J.F."/>
        </authorList>
    </citation>
    <scope>NUCLEOTIDE SEQUENCE [LARGE SCALE GENOMIC DNA]</scope>
</reference>
<dbReference type="AlphaFoldDB" id="A0A0G1JIA3"/>
<organism evidence="2 3">
    <name type="scientific">Candidatus Uhrbacteria bacterium GW2011_GWF2_44_350</name>
    <dbReference type="NCBI Taxonomy" id="1619000"/>
    <lineage>
        <taxon>Bacteria</taxon>
        <taxon>Candidatus Uhriibacteriota</taxon>
    </lineage>
</organism>
<dbReference type="Proteomes" id="UP000034154">
    <property type="component" value="Unassembled WGS sequence"/>
</dbReference>
<protein>
    <submittedName>
        <fullName evidence="2">Uncharacterized protein</fullName>
    </submittedName>
</protein>
<dbReference type="EMBL" id="LCJB01000019">
    <property type="protein sequence ID" value="KKT71356.1"/>
    <property type="molecule type" value="Genomic_DNA"/>
</dbReference>
<proteinExistence type="predicted"/>
<sequence length="180" mass="19815">MALLGKKDLKEVVQEVTESKEIPSKAPELAPVPVLEKTSTTAEVIGPPAGESVEAAPTPAEVTPPSSVPQAAAAPVVEPEVKDELEKTIENILSEDLTDLFLDMNPEQQEAFREKGEETASKIREILNSTKINIRKIVSLIIDWLRMVPGVNKFFLEKEAKIKTDKILLSSEDFRQEGKL</sequence>
<name>A0A0G1JIA3_9BACT</name>
<evidence type="ECO:0000313" key="2">
    <source>
        <dbReference type="EMBL" id="KKT71356.1"/>
    </source>
</evidence>
<feature type="compositionally biased region" description="Low complexity" evidence="1">
    <location>
        <begin position="53"/>
        <end position="76"/>
    </location>
</feature>